<evidence type="ECO:0000313" key="2">
    <source>
        <dbReference type="EMBL" id="MCQ4333594.1"/>
    </source>
</evidence>
<organism evidence="2 3">
    <name type="scientific">Natronomonas aquatica</name>
    <dbReference type="NCBI Taxonomy" id="2841590"/>
    <lineage>
        <taxon>Archaea</taxon>
        <taxon>Methanobacteriati</taxon>
        <taxon>Methanobacteriota</taxon>
        <taxon>Stenosarchaea group</taxon>
        <taxon>Halobacteria</taxon>
        <taxon>Halobacteriales</taxon>
        <taxon>Natronomonadaceae</taxon>
        <taxon>Natronomonas</taxon>
    </lineage>
</organism>
<dbReference type="RefSeq" id="WP_256029620.1">
    <property type="nucleotide sequence ID" value="NZ_JAHLKM010000010.1"/>
</dbReference>
<comment type="caution">
    <text evidence="2">The sequence shown here is derived from an EMBL/GenBank/DDBJ whole genome shotgun (WGS) entry which is preliminary data.</text>
</comment>
<keyword evidence="3" id="KW-1185">Reference proteome</keyword>
<dbReference type="EMBL" id="JAHLKM010000010">
    <property type="protein sequence ID" value="MCQ4333594.1"/>
    <property type="molecule type" value="Genomic_DNA"/>
</dbReference>
<accession>A0A9R1CTV7</accession>
<feature type="domain" description="DUF8014" evidence="1">
    <location>
        <begin position="1"/>
        <end position="53"/>
    </location>
</feature>
<evidence type="ECO:0000313" key="3">
    <source>
        <dbReference type="Proteomes" id="UP001139494"/>
    </source>
</evidence>
<dbReference type="AlphaFoldDB" id="A0A9R1CTV7"/>
<sequence length="53" mass="5865">MECSEPGCERPAAVRLCIPWDENRDVCTAHARGLAQTDGIVPRPLEDADSEWP</sequence>
<reference evidence="2" key="1">
    <citation type="journal article" date="2023" name="Front. Microbiol.">
        <title>Genomic-based phylogenetic and metabolic analyses of the genus Natronomonas, and description of Natronomonas aquatica sp. nov.</title>
        <authorList>
            <person name="Garcia-Roldan A."/>
            <person name="Duran-Viseras A."/>
            <person name="de la Haba R.R."/>
            <person name="Corral P."/>
            <person name="Sanchez-Porro C."/>
            <person name="Ventosa A."/>
        </authorList>
    </citation>
    <scope>NUCLEOTIDE SEQUENCE</scope>
    <source>
        <strain evidence="2">F2-12</strain>
    </source>
</reference>
<evidence type="ECO:0000259" key="1">
    <source>
        <dbReference type="Pfam" id="PF26046"/>
    </source>
</evidence>
<dbReference type="Pfam" id="PF26046">
    <property type="entry name" value="DUF8014"/>
    <property type="match status" value="1"/>
</dbReference>
<protein>
    <recommendedName>
        <fullName evidence="1">DUF8014 domain-containing protein</fullName>
    </recommendedName>
</protein>
<name>A0A9R1CTV7_9EURY</name>
<dbReference type="Proteomes" id="UP001139494">
    <property type="component" value="Unassembled WGS sequence"/>
</dbReference>
<gene>
    <name evidence="2" type="ORF">KM295_08920</name>
</gene>
<proteinExistence type="predicted"/>
<dbReference type="InterPro" id="IPR058327">
    <property type="entry name" value="DUF8014"/>
</dbReference>